<dbReference type="GO" id="GO:0046872">
    <property type="term" value="F:metal ion binding"/>
    <property type="evidence" value="ECO:0007669"/>
    <property type="project" value="InterPro"/>
</dbReference>
<proteinExistence type="predicted"/>
<dbReference type="SMART" id="SM01127">
    <property type="entry name" value="DDHD"/>
    <property type="match status" value="1"/>
</dbReference>
<protein>
    <recommendedName>
        <fullName evidence="2">DDHD domain-containing protein</fullName>
    </recommendedName>
</protein>
<feature type="region of interest" description="Disordered" evidence="1">
    <location>
        <begin position="620"/>
        <end position="640"/>
    </location>
</feature>
<dbReference type="PANTHER" id="PTHR23509:SF6">
    <property type="entry name" value="PHOSPHOLIPASE C1020.13C-RELATED"/>
    <property type="match status" value="1"/>
</dbReference>
<dbReference type="GO" id="GO:0004620">
    <property type="term" value="F:phospholipase activity"/>
    <property type="evidence" value="ECO:0007669"/>
    <property type="project" value="TreeGrafter"/>
</dbReference>
<dbReference type="InterPro" id="IPR058055">
    <property type="entry name" value="PA-PLA1"/>
</dbReference>
<dbReference type="InterPro" id="IPR004177">
    <property type="entry name" value="DDHD_dom"/>
</dbReference>
<dbReference type="EMBL" id="JAGPYM010000030">
    <property type="protein sequence ID" value="KAH6877346.1"/>
    <property type="molecule type" value="Genomic_DNA"/>
</dbReference>
<dbReference type="GO" id="GO:0005737">
    <property type="term" value="C:cytoplasm"/>
    <property type="evidence" value="ECO:0007669"/>
    <property type="project" value="TreeGrafter"/>
</dbReference>
<feature type="domain" description="DDHD" evidence="2">
    <location>
        <begin position="846"/>
        <end position="1050"/>
    </location>
</feature>
<comment type="caution">
    <text evidence="3">The sequence shown here is derived from an EMBL/GenBank/DDBJ whole genome shotgun (WGS) entry which is preliminary data.</text>
</comment>
<dbReference type="PROSITE" id="PS51043">
    <property type="entry name" value="DDHD"/>
    <property type="match status" value="1"/>
</dbReference>
<feature type="region of interest" description="Disordered" evidence="1">
    <location>
        <begin position="251"/>
        <end position="409"/>
    </location>
</feature>
<evidence type="ECO:0000256" key="1">
    <source>
        <dbReference type="SAM" id="MobiDB-lite"/>
    </source>
</evidence>
<organism evidence="3 4">
    <name type="scientific">Thelonectria olida</name>
    <dbReference type="NCBI Taxonomy" id="1576542"/>
    <lineage>
        <taxon>Eukaryota</taxon>
        <taxon>Fungi</taxon>
        <taxon>Dikarya</taxon>
        <taxon>Ascomycota</taxon>
        <taxon>Pezizomycotina</taxon>
        <taxon>Sordariomycetes</taxon>
        <taxon>Hypocreomycetidae</taxon>
        <taxon>Hypocreales</taxon>
        <taxon>Nectriaceae</taxon>
        <taxon>Thelonectria</taxon>
    </lineage>
</organism>
<evidence type="ECO:0000313" key="3">
    <source>
        <dbReference type="EMBL" id="KAH6877346.1"/>
    </source>
</evidence>
<dbReference type="Proteomes" id="UP000777438">
    <property type="component" value="Unassembled WGS sequence"/>
</dbReference>
<feature type="compositionally biased region" description="Low complexity" evidence="1">
    <location>
        <begin position="387"/>
        <end position="399"/>
    </location>
</feature>
<evidence type="ECO:0000313" key="4">
    <source>
        <dbReference type="Proteomes" id="UP000777438"/>
    </source>
</evidence>
<feature type="compositionally biased region" description="Low complexity" evidence="1">
    <location>
        <begin position="270"/>
        <end position="288"/>
    </location>
</feature>
<dbReference type="PANTHER" id="PTHR23509">
    <property type="entry name" value="PA-PL1 PHOSPHOLIPASE FAMILY"/>
    <property type="match status" value="1"/>
</dbReference>
<dbReference type="AlphaFoldDB" id="A0A9P8VTT8"/>
<feature type="region of interest" description="Disordered" evidence="1">
    <location>
        <begin position="101"/>
        <end position="121"/>
    </location>
</feature>
<accession>A0A9P8VTT8</accession>
<feature type="compositionally biased region" description="Low complexity" evidence="1">
    <location>
        <begin position="317"/>
        <end position="336"/>
    </location>
</feature>
<dbReference type="OrthoDB" id="69269at2759"/>
<feature type="compositionally biased region" description="Polar residues" evidence="1">
    <location>
        <begin position="259"/>
        <end position="269"/>
    </location>
</feature>
<keyword evidence="4" id="KW-1185">Reference proteome</keyword>
<sequence>MNDSDDTVKSRVGKNRMAFQGSTSGCSGRFLFQLVPDLDQIRVACELENIHASRNFDVSKHTYGAKCRLAPVARVKREDDMPSVEAQFFYSSVIPIDDPLSTTSAPGTAESRASKGQLRPFARGDNNALEKAWLSLMSDGCRKAHEDVRRGQALDPRSSHAVANKLASIVQELAAKHWDKHRSNYKPQDLSIATYDALPSTSLPACCPELSVDITEELENNFCSLLRTQTPSLGLEQVVNQVVLSLSRLREEAGDSIDSRPSTADVSLNRSRATSSAAPPSHPISRIPKTTEFRRRTSRSQGTPPAVGGIDVKGHIRSSSLSGTRPPRTPTPLGSPAFPRPPGPDDGISGKPFVRVGTPEAQPESSSASLPRDTPLHNVTQGEIEIATTAGTSYGQTTTEKTVKPKEGEHRPVAAEVAVGVSRLHMVSLPMLQMKPIYWSPVNDVAVVMRATWFYRDTMLPIPATVANQLEAGYQELRPWTETWSDEIRCAIDVGPLGEEKVSHRLWPKDTDLPPGNEDGVTGNTISTDPFCAARCFRGEAASEGCIDFAPDKKVTNETTARPFLNYHIIYKNSSEAYMLKPSLRPSAYYGRRPVWKIMKGMALGVPVVRGFDRNIWERKHHKKNTPNKPGVSAADQSHESTGQDVCSACKAEKDRGQVTDLVLVAHGIGQKFAERVESFHFTHAINLFRRSVNIEMKSSIVQEVLREDQNGMMILPLNWRMGLSFEDGGPMGEEDKNNYNPETFGLKDIEPDTIPAVRSMISDIMFDIPFYMSHHKSKMIKALVSEANRVYRLWCRNNVGFAENGRVHLIGHSLGSAMALEILSRQPTIVPKIDLSRTEVETGFFEFDTTNLFLAGSPAGFFLLLERGALMPRHGKMKPGADSSDTVAEGVVGEAGTFGCLAVENIYNVLAKEDPIAYLLNGAIDPNYAGSLKTAYIPGLAGSLWKSVGDAVRIVVPGMAPAPHLLATEPERPTTLRLPSQMELDVHDFTREEIAERKAFLLNDNGQIDWYLRSGGGPLEIQYLNMLSAHSSYWTNSDFIRMLCIEIGRRPGRKYTLPAMRAVKATKRLLVN</sequence>
<name>A0A9P8VTT8_9HYPO</name>
<evidence type="ECO:0000259" key="2">
    <source>
        <dbReference type="PROSITE" id="PS51043"/>
    </source>
</evidence>
<reference evidence="3 4" key="1">
    <citation type="journal article" date="2021" name="Nat. Commun.">
        <title>Genetic determinants of endophytism in the Arabidopsis root mycobiome.</title>
        <authorList>
            <person name="Mesny F."/>
            <person name="Miyauchi S."/>
            <person name="Thiergart T."/>
            <person name="Pickel B."/>
            <person name="Atanasova L."/>
            <person name="Karlsson M."/>
            <person name="Huettel B."/>
            <person name="Barry K.W."/>
            <person name="Haridas S."/>
            <person name="Chen C."/>
            <person name="Bauer D."/>
            <person name="Andreopoulos W."/>
            <person name="Pangilinan J."/>
            <person name="LaButti K."/>
            <person name="Riley R."/>
            <person name="Lipzen A."/>
            <person name="Clum A."/>
            <person name="Drula E."/>
            <person name="Henrissat B."/>
            <person name="Kohler A."/>
            <person name="Grigoriev I.V."/>
            <person name="Martin F.M."/>
            <person name="Hacquard S."/>
        </authorList>
    </citation>
    <scope>NUCLEOTIDE SEQUENCE [LARGE SCALE GENOMIC DNA]</scope>
    <source>
        <strain evidence="3 4">MPI-CAGE-CH-0241</strain>
    </source>
</reference>
<dbReference type="SUPFAM" id="SSF53474">
    <property type="entry name" value="alpha/beta-Hydrolases"/>
    <property type="match status" value="1"/>
</dbReference>
<dbReference type="InterPro" id="IPR029058">
    <property type="entry name" value="AB_hydrolase_fold"/>
</dbReference>
<dbReference type="Pfam" id="PF02862">
    <property type="entry name" value="DDHD"/>
    <property type="match status" value="2"/>
</dbReference>
<gene>
    <name evidence="3" type="ORF">B0T10DRAFT_532378</name>
</gene>